<name>A0A8J2YNC5_9BACL</name>
<organism evidence="1 2">
    <name type="scientific">Pullulanibacillus camelliae</name>
    <dbReference type="NCBI Taxonomy" id="1707096"/>
    <lineage>
        <taxon>Bacteria</taxon>
        <taxon>Bacillati</taxon>
        <taxon>Bacillota</taxon>
        <taxon>Bacilli</taxon>
        <taxon>Bacillales</taxon>
        <taxon>Sporolactobacillaceae</taxon>
        <taxon>Pullulanibacillus</taxon>
    </lineage>
</organism>
<evidence type="ECO:0000313" key="1">
    <source>
        <dbReference type="EMBL" id="GGE56530.1"/>
    </source>
</evidence>
<dbReference type="AlphaFoldDB" id="A0A8J2YNC5"/>
<gene>
    <name evidence="1" type="ORF">GCM10011391_39300</name>
</gene>
<sequence>MSQDTALSLAQKIIQLDMLRDELYEQLILISGNQAADILRVAQNA</sequence>
<evidence type="ECO:0000313" key="2">
    <source>
        <dbReference type="Proteomes" id="UP000628775"/>
    </source>
</evidence>
<comment type="caution">
    <text evidence="1">The sequence shown here is derived from an EMBL/GenBank/DDBJ whole genome shotgun (WGS) entry which is preliminary data.</text>
</comment>
<keyword evidence="2" id="KW-1185">Reference proteome</keyword>
<protein>
    <submittedName>
        <fullName evidence="1">Uncharacterized protein</fullName>
    </submittedName>
</protein>
<reference evidence="1" key="1">
    <citation type="journal article" date="2014" name="Int. J. Syst. Evol. Microbiol.">
        <title>Complete genome sequence of Corynebacterium casei LMG S-19264T (=DSM 44701T), isolated from a smear-ripened cheese.</title>
        <authorList>
            <consortium name="US DOE Joint Genome Institute (JGI-PGF)"/>
            <person name="Walter F."/>
            <person name="Albersmeier A."/>
            <person name="Kalinowski J."/>
            <person name="Ruckert C."/>
        </authorList>
    </citation>
    <scope>NUCLEOTIDE SEQUENCE</scope>
    <source>
        <strain evidence="1">CGMCC 1.15371</strain>
    </source>
</reference>
<reference evidence="1" key="2">
    <citation type="submission" date="2020-09" db="EMBL/GenBank/DDBJ databases">
        <authorList>
            <person name="Sun Q."/>
            <person name="Zhou Y."/>
        </authorList>
    </citation>
    <scope>NUCLEOTIDE SEQUENCE</scope>
    <source>
        <strain evidence="1">CGMCC 1.15371</strain>
    </source>
</reference>
<dbReference type="Proteomes" id="UP000628775">
    <property type="component" value="Unassembled WGS sequence"/>
</dbReference>
<proteinExistence type="predicted"/>
<accession>A0A8J2YNC5</accession>
<dbReference type="RefSeq" id="WP_188698982.1">
    <property type="nucleotide sequence ID" value="NZ_BMIR01000036.1"/>
</dbReference>
<dbReference type="EMBL" id="BMIR01000036">
    <property type="protein sequence ID" value="GGE56530.1"/>
    <property type="molecule type" value="Genomic_DNA"/>
</dbReference>